<dbReference type="GO" id="GO:0005737">
    <property type="term" value="C:cytoplasm"/>
    <property type="evidence" value="ECO:0007669"/>
    <property type="project" value="UniProtKB-SubCell"/>
</dbReference>
<dbReference type="Gene3D" id="3.40.50.720">
    <property type="entry name" value="NAD(P)-binding Rossmann-like Domain"/>
    <property type="match status" value="1"/>
</dbReference>
<evidence type="ECO:0000256" key="1">
    <source>
        <dbReference type="ARBA" id="ARBA00004862"/>
    </source>
</evidence>
<sequence length="342" mass="36225">MKVAIVGATGYTGVELLRLLSGHPQVEVEVITSRAEAGRPVAALFPNLRGISELVFSEPDEQQLAACDVVFFATPHGVAQATVPALLARGCRIIDLSADFRIRDVALWEQWYQQPHAAPELVAEAVYGLPEVNRDAIKTARLVACPGCYPTSVQLGLLPLLQAGCIDLGDVIANSASGASGAGKQASVANLLSEVNDSFKAYAASGHRHLPEIQQGLADIAGEPVALTFVPHLLPINRGIHTTLYANLTNTEVDLQQLFERCFADEPFVDVLPAGSHPETRSVRGANVARIAVHRPQGGNKVVVLVVEDNLTKGASGQAIQCMNIMLGLDECDGLSAPALLP</sequence>
<comment type="caution">
    <text evidence="10">The sequence shown here is derived from an EMBL/GenBank/DDBJ whole genome shotgun (WGS) entry which is preliminary data.</text>
</comment>
<dbReference type="SMART" id="SM00859">
    <property type="entry name" value="Semialdhyde_dh"/>
    <property type="match status" value="1"/>
</dbReference>
<dbReference type="HAMAP" id="MF_00150">
    <property type="entry name" value="ArgC_type1"/>
    <property type="match status" value="1"/>
</dbReference>
<keyword evidence="4 7" id="KW-0521">NADP</keyword>
<reference evidence="10 11" key="1">
    <citation type="submission" date="2019-03" db="EMBL/GenBank/DDBJ databases">
        <title>Draft genome of Gammaproteobacteria bacterium LSUCC0057, a member of the SAR92 clade.</title>
        <authorList>
            <person name="Lanclos V.C."/>
            <person name="Doiron C."/>
            <person name="Henson M.W."/>
            <person name="Thrash J.C."/>
        </authorList>
    </citation>
    <scope>NUCLEOTIDE SEQUENCE [LARGE SCALE GENOMIC DNA]</scope>
    <source>
        <strain evidence="10 11">LSUCC0057</strain>
    </source>
</reference>
<evidence type="ECO:0000256" key="2">
    <source>
        <dbReference type="ARBA" id="ARBA00022571"/>
    </source>
</evidence>
<dbReference type="GO" id="GO:0006526">
    <property type="term" value="P:L-arginine biosynthetic process"/>
    <property type="evidence" value="ECO:0007669"/>
    <property type="project" value="UniProtKB-UniRule"/>
</dbReference>
<comment type="function">
    <text evidence="7">Catalyzes the NADPH-dependent reduction of N-acetyl-5-glutamyl phosphate to yield N-acetyl-L-glutamate 5-semialdehyde.</text>
</comment>
<dbReference type="Pfam" id="PF01118">
    <property type="entry name" value="Semialdhyde_dh"/>
    <property type="match status" value="1"/>
</dbReference>
<dbReference type="GO" id="GO:0070401">
    <property type="term" value="F:NADP+ binding"/>
    <property type="evidence" value="ECO:0007669"/>
    <property type="project" value="InterPro"/>
</dbReference>
<evidence type="ECO:0000256" key="6">
    <source>
        <dbReference type="ARBA" id="ARBA00050557"/>
    </source>
</evidence>
<dbReference type="InterPro" id="IPR058924">
    <property type="entry name" value="AGPR_dimerisation_dom"/>
</dbReference>
<dbReference type="InterPro" id="IPR036291">
    <property type="entry name" value="NAD(P)-bd_dom_sf"/>
</dbReference>
<dbReference type="Gene3D" id="3.30.360.10">
    <property type="entry name" value="Dihydrodipicolinate Reductase, domain 2"/>
    <property type="match status" value="1"/>
</dbReference>
<gene>
    <name evidence="7" type="primary">argC</name>
    <name evidence="10" type="ORF">E3W66_07395</name>
</gene>
<evidence type="ECO:0000256" key="5">
    <source>
        <dbReference type="ARBA" id="ARBA00023002"/>
    </source>
</evidence>
<organism evidence="10 11">
    <name type="scientific">Gammaproteobacteria bacterium LSUCC0057</name>
    <dbReference type="NCBI Taxonomy" id="2559237"/>
    <lineage>
        <taxon>Bacteria</taxon>
        <taxon>Pseudomonadati</taxon>
        <taxon>Pseudomonadota</taxon>
        <taxon>Gammaproteobacteria</taxon>
        <taxon>Cellvibrionales</taxon>
        <taxon>Porticoccaceae</taxon>
        <taxon>SAR92 clade</taxon>
    </lineage>
</organism>
<keyword evidence="7" id="KW-0963">Cytoplasm</keyword>
<dbReference type="InterPro" id="IPR023013">
    <property type="entry name" value="AGPR_AS"/>
</dbReference>
<evidence type="ECO:0000313" key="10">
    <source>
        <dbReference type="EMBL" id="TFH68094.1"/>
    </source>
</evidence>
<keyword evidence="5 7" id="KW-0560">Oxidoreductase</keyword>
<dbReference type="InterPro" id="IPR000534">
    <property type="entry name" value="Semialdehyde_DH_NAD-bd"/>
</dbReference>
<dbReference type="SUPFAM" id="SSF51735">
    <property type="entry name" value="NAD(P)-binding Rossmann-fold domains"/>
    <property type="match status" value="1"/>
</dbReference>
<feature type="active site" evidence="7 8">
    <location>
        <position position="148"/>
    </location>
</feature>
<dbReference type="CDD" id="cd23934">
    <property type="entry name" value="AGPR_1_C"/>
    <property type="match status" value="1"/>
</dbReference>
<dbReference type="UniPathway" id="UPA00068">
    <property type="reaction ID" value="UER00108"/>
</dbReference>
<keyword evidence="11" id="KW-1185">Reference proteome</keyword>
<comment type="subcellular location">
    <subcellularLocation>
        <location evidence="7">Cytoplasm</location>
    </subcellularLocation>
</comment>
<evidence type="ECO:0000259" key="9">
    <source>
        <dbReference type="SMART" id="SM00859"/>
    </source>
</evidence>
<dbReference type="EMBL" id="SPIA01000002">
    <property type="protein sequence ID" value="TFH68094.1"/>
    <property type="molecule type" value="Genomic_DNA"/>
</dbReference>
<evidence type="ECO:0000256" key="4">
    <source>
        <dbReference type="ARBA" id="ARBA00022857"/>
    </source>
</evidence>
<evidence type="ECO:0000256" key="3">
    <source>
        <dbReference type="ARBA" id="ARBA00022605"/>
    </source>
</evidence>
<keyword evidence="3 7" id="KW-0028">Amino-acid biosynthesis</keyword>
<accession>A0A4Y8UJY7</accession>
<proteinExistence type="inferred from homology"/>
<name>A0A4Y8UJY7_9GAMM</name>
<dbReference type="FunFam" id="3.30.360.10:FF:000014">
    <property type="entry name" value="N-acetyl-gamma-glutamyl-phosphate reductase"/>
    <property type="match status" value="1"/>
</dbReference>
<dbReference type="NCBIfam" id="TIGR01850">
    <property type="entry name" value="argC"/>
    <property type="match status" value="1"/>
</dbReference>
<comment type="pathway">
    <text evidence="1 7">Amino-acid biosynthesis; L-arginine biosynthesis; N(2)-acetyl-L-ornithine from L-glutamate: step 3/4.</text>
</comment>
<evidence type="ECO:0000256" key="7">
    <source>
        <dbReference type="HAMAP-Rule" id="MF_00150"/>
    </source>
</evidence>
<feature type="domain" description="Semialdehyde dehydrogenase NAD-binding" evidence="9">
    <location>
        <begin position="2"/>
        <end position="140"/>
    </location>
</feature>
<protein>
    <recommendedName>
        <fullName evidence="7">N-acetyl-gamma-glutamyl-phosphate reductase</fullName>
        <shortName evidence="7">AGPR</shortName>
        <ecNumber evidence="7">1.2.1.38</ecNumber>
    </recommendedName>
    <alternativeName>
        <fullName evidence="7">N-acetyl-glutamate semialdehyde dehydrogenase</fullName>
        <shortName evidence="7">NAGSA dehydrogenase</shortName>
    </alternativeName>
</protein>
<comment type="catalytic activity">
    <reaction evidence="6 7">
        <text>N-acetyl-L-glutamate 5-semialdehyde + phosphate + NADP(+) = N-acetyl-L-glutamyl 5-phosphate + NADPH + H(+)</text>
        <dbReference type="Rhea" id="RHEA:21588"/>
        <dbReference type="ChEBI" id="CHEBI:15378"/>
        <dbReference type="ChEBI" id="CHEBI:29123"/>
        <dbReference type="ChEBI" id="CHEBI:43474"/>
        <dbReference type="ChEBI" id="CHEBI:57783"/>
        <dbReference type="ChEBI" id="CHEBI:57936"/>
        <dbReference type="ChEBI" id="CHEBI:58349"/>
        <dbReference type="EC" id="1.2.1.38"/>
    </reaction>
</comment>
<dbReference type="InterPro" id="IPR000706">
    <property type="entry name" value="AGPR_type-1"/>
</dbReference>
<dbReference type="OrthoDB" id="9801289at2"/>
<evidence type="ECO:0000313" key="11">
    <source>
        <dbReference type="Proteomes" id="UP000298133"/>
    </source>
</evidence>
<evidence type="ECO:0000256" key="8">
    <source>
        <dbReference type="PROSITE-ProRule" id="PRU10010"/>
    </source>
</evidence>
<dbReference type="PANTHER" id="PTHR32338:SF10">
    <property type="entry name" value="N-ACETYL-GAMMA-GLUTAMYL-PHOSPHATE REDUCTASE, CHLOROPLASTIC-RELATED"/>
    <property type="match status" value="1"/>
</dbReference>
<comment type="similarity">
    <text evidence="7">Belongs to the NAGSA dehydrogenase family. Type 1 subfamily.</text>
</comment>
<dbReference type="EC" id="1.2.1.38" evidence="7"/>
<dbReference type="Pfam" id="PF22698">
    <property type="entry name" value="Semialdhyde_dhC_1"/>
    <property type="match status" value="1"/>
</dbReference>
<dbReference type="PANTHER" id="PTHR32338">
    <property type="entry name" value="N-ACETYL-GAMMA-GLUTAMYL-PHOSPHATE REDUCTASE, CHLOROPLASTIC-RELATED-RELATED"/>
    <property type="match status" value="1"/>
</dbReference>
<dbReference type="SUPFAM" id="SSF55347">
    <property type="entry name" value="Glyceraldehyde-3-phosphate dehydrogenase-like, C-terminal domain"/>
    <property type="match status" value="1"/>
</dbReference>
<dbReference type="GO" id="GO:0003942">
    <property type="term" value="F:N-acetyl-gamma-glutamyl-phosphate reductase activity"/>
    <property type="evidence" value="ECO:0007669"/>
    <property type="project" value="UniProtKB-UniRule"/>
</dbReference>
<dbReference type="CDD" id="cd17895">
    <property type="entry name" value="AGPR_1_N"/>
    <property type="match status" value="1"/>
</dbReference>
<dbReference type="AlphaFoldDB" id="A0A4Y8UJY7"/>
<keyword evidence="2 7" id="KW-0055">Arginine biosynthesis</keyword>
<dbReference type="Proteomes" id="UP000298133">
    <property type="component" value="Unassembled WGS sequence"/>
</dbReference>
<dbReference type="PROSITE" id="PS01224">
    <property type="entry name" value="ARGC"/>
    <property type="match status" value="1"/>
</dbReference>
<dbReference type="GO" id="GO:0051287">
    <property type="term" value="F:NAD binding"/>
    <property type="evidence" value="ECO:0007669"/>
    <property type="project" value="InterPro"/>
</dbReference>
<dbReference type="InterPro" id="IPR050085">
    <property type="entry name" value="AGPR"/>
</dbReference>